<keyword evidence="2" id="KW-0328">Glycosyltransferase</keyword>
<dbReference type="RefSeq" id="WP_412443100.1">
    <property type="nucleotide sequence ID" value="NZ_CACRUT010000028.1"/>
</dbReference>
<gene>
    <name evidence="2" type="primary">epsH_9</name>
    <name evidence="2" type="ORF">PCLFYP37_03307</name>
</gene>
<dbReference type="CDD" id="cd00761">
    <property type="entry name" value="Glyco_tranf_GTA_type"/>
    <property type="match status" value="1"/>
</dbReference>
<dbReference type="PANTHER" id="PTHR43685:SF2">
    <property type="entry name" value="GLYCOSYLTRANSFERASE 2-LIKE DOMAIN-CONTAINING PROTEIN"/>
    <property type="match status" value="1"/>
</dbReference>
<reference evidence="2" key="1">
    <citation type="submission" date="2019-11" db="EMBL/GenBank/DDBJ databases">
        <authorList>
            <person name="Feng L."/>
        </authorList>
    </citation>
    <scope>NUCLEOTIDE SEQUENCE</scope>
    <source>
        <strain evidence="2">PclaraLFYP37</strain>
    </source>
</reference>
<dbReference type="Gene3D" id="3.90.550.10">
    <property type="entry name" value="Spore Coat Polysaccharide Biosynthesis Protein SpsA, Chain A"/>
    <property type="match status" value="1"/>
</dbReference>
<dbReference type="SUPFAM" id="SSF53448">
    <property type="entry name" value="Nucleotide-diphospho-sugar transferases"/>
    <property type="match status" value="1"/>
</dbReference>
<dbReference type="InterPro" id="IPR001173">
    <property type="entry name" value="Glyco_trans_2-like"/>
</dbReference>
<dbReference type="Pfam" id="PF00535">
    <property type="entry name" value="Glycos_transf_2"/>
    <property type="match status" value="1"/>
</dbReference>
<dbReference type="InterPro" id="IPR050834">
    <property type="entry name" value="Glycosyltransf_2"/>
</dbReference>
<keyword evidence="2" id="KW-0808">Transferase</keyword>
<organism evidence="2">
    <name type="scientific">Paraprevotella clara</name>
    <dbReference type="NCBI Taxonomy" id="454154"/>
    <lineage>
        <taxon>Bacteria</taxon>
        <taxon>Pseudomonadati</taxon>
        <taxon>Bacteroidota</taxon>
        <taxon>Bacteroidia</taxon>
        <taxon>Bacteroidales</taxon>
        <taxon>Prevotellaceae</taxon>
        <taxon>Paraprevotella</taxon>
    </lineage>
</organism>
<name>A0A6N3GBK7_9BACT</name>
<dbReference type="GO" id="GO:0016757">
    <property type="term" value="F:glycosyltransferase activity"/>
    <property type="evidence" value="ECO:0007669"/>
    <property type="project" value="UniProtKB-KW"/>
</dbReference>
<proteinExistence type="predicted"/>
<dbReference type="InterPro" id="IPR029044">
    <property type="entry name" value="Nucleotide-diphossugar_trans"/>
</dbReference>
<dbReference type="EC" id="2.4.-.-" evidence="2"/>
<evidence type="ECO:0000259" key="1">
    <source>
        <dbReference type="Pfam" id="PF00535"/>
    </source>
</evidence>
<dbReference type="AlphaFoldDB" id="A0A6N3GBK7"/>
<accession>A0A6N3GBK7</accession>
<feature type="domain" description="Glycosyltransferase 2-like" evidence="1">
    <location>
        <begin position="7"/>
        <end position="173"/>
    </location>
</feature>
<sequence>MRKTEVSIIIPTYKPGNYIWSCLDSICRQTISKERIELVVVVNGCNEPYVGDIKRFLYNCGNLQYKVLHTDVPGVSKARNMGLSVAKGEWVSFIDDDDWVSENYFEELLGIGKDDAHIVEANVANYDEVLDEYRDDYLTRAFVRNSKRLHVTLFSARSFMSSSCCKLIRRSIIGKERFDCSFERGEDALFMAKLSKNVKVIRTSSSDVVYYRRLRNGSASRKGLSVWERLRDNARLAKAYTLLYVMGFPHYNALFFATRFCALARNCLFVLKKTA</sequence>
<protein>
    <submittedName>
        <fullName evidence="2">Glycosyltransferase EpsH</fullName>
        <ecNumber evidence="2">2.4.-.-</ecNumber>
    </submittedName>
</protein>
<dbReference type="PANTHER" id="PTHR43685">
    <property type="entry name" value="GLYCOSYLTRANSFERASE"/>
    <property type="match status" value="1"/>
</dbReference>
<evidence type="ECO:0000313" key="2">
    <source>
        <dbReference type="EMBL" id="VYU61351.1"/>
    </source>
</evidence>
<dbReference type="EMBL" id="CACRUT010000028">
    <property type="protein sequence ID" value="VYU61351.1"/>
    <property type="molecule type" value="Genomic_DNA"/>
</dbReference>